<evidence type="ECO:0000256" key="8">
    <source>
        <dbReference type="SAM" id="Phobius"/>
    </source>
</evidence>
<evidence type="ECO:0000256" key="7">
    <source>
        <dbReference type="SAM" id="MobiDB-lite"/>
    </source>
</evidence>
<feature type="transmembrane region" description="Helical" evidence="8">
    <location>
        <begin position="420"/>
        <end position="446"/>
    </location>
</feature>
<feature type="signal peptide" evidence="9">
    <location>
        <begin position="1"/>
        <end position="16"/>
    </location>
</feature>
<sequence>MIKFVLFLLLTNLAYCHSTTYGNIPQVTMTNVEVNVDTSGLTTMFNAAKEFVNLVFVPFSQITPLVTQAISNDVSLDIVRTLEEYWIDFLKLQVPLIVCLGFGLLFVVFVPLVGSIICCCRCCCNKCGGKKYQTRKRTKSKWRVGLCLGLFVCTAFIVVPGATVIFTNEALNTLVKEVPPYTDTILDNSIRYVDSIGLQMQHILDQLNVLSKIILGRIRDLPDFVQTSLQSPLLALFDLSNATLLATYTNELHINLDSYEDSRSILYDSIESLITSFSNAKSNHMSNLDDSNCLADTACKGAYDLINGLPPLSQEYSESKATEISFMQTYNSSCGTLFLNLESTVIQNFTNEINNAVSSDLISSLESGINSTLNTQLTSIQNTLNGITLFSTVKQQITEIQAEIQSHATTYADHYDHYRWAAGLGLGTVILLIGGCYFFGIFFGCLCGSSKTLPTKRGGFSNFGGILAMSGAGFSFIFSWLLMIIVILAFVVGGALQRYICESLRSPYEGFKFADNLYSWSISTGSSGLSSGSSTEYSLKIYDIITRCESNEGIINVIGLQNTFNLTSYKQTALQHIADQEIDFTLNNPTSLYSSEMGDCLMELNLSSAIQPIPMPVALMSYESEIAQLKDYQRNLGTTAVSFNVTLTDAIKDFSSIQARLSALSILEQMYIASASSANISIDAITMLIPELASYLPAAETNFNTNVPILVTNVKNNFSNVLVSDVETFFAWVDTQVNNLGACHPIYAIYNDIMVIFCEHFIPILNGLWFSIGCSVFFMITGTIFAMKLAKFYRRMDETDVPAVKLVKLEMKELEDTKVSRPQPRTVRQNAWLSTNRELPKHRRNRRYQTRSNKVSDMNF</sequence>
<dbReference type="Proteomes" id="UP001642483">
    <property type="component" value="Unassembled WGS sequence"/>
</dbReference>
<proteinExistence type="inferred from homology"/>
<protein>
    <recommendedName>
        <fullName evidence="12">Prominin-1-A</fullName>
    </recommendedName>
</protein>
<evidence type="ECO:0000256" key="5">
    <source>
        <dbReference type="ARBA" id="ARBA00023136"/>
    </source>
</evidence>
<keyword evidence="5 8" id="KW-0472">Membrane</keyword>
<comment type="subcellular location">
    <subcellularLocation>
        <location evidence="1">Cell projection</location>
        <location evidence="1">Microvillus membrane</location>
        <topology evidence="1">Multi-pass membrane protein</topology>
    </subcellularLocation>
</comment>
<name>A0ABP0H5Q2_CLALP</name>
<evidence type="ECO:0000256" key="3">
    <source>
        <dbReference type="ARBA" id="ARBA00022692"/>
    </source>
</evidence>
<accession>A0ABP0H5Q2</accession>
<evidence type="ECO:0000256" key="4">
    <source>
        <dbReference type="ARBA" id="ARBA00022989"/>
    </source>
</evidence>
<evidence type="ECO:0000313" key="10">
    <source>
        <dbReference type="EMBL" id="CAK8698581.1"/>
    </source>
</evidence>
<evidence type="ECO:0000256" key="9">
    <source>
        <dbReference type="SAM" id="SignalP"/>
    </source>
</evidence>
<evidence type="ECO:0000256" key="1">
    <source>
        <dbReference type="ARBA" id="ARBA00004475"/>
    </source>
</evidence>
<organism evidence="10 11">
    <name type="scientific">Clavelina lepadiformis</name>
    <name type="common">Light-bulb sea squirt</name>
    <name type="synonym">Ascidia lepadiformis</name>
    <dbReference type="NCBI Taxonomy" id="159417"/>
    <lineage>
        <taxon>Eukaryota</taxon>
        <taxon>Metazoa</taxon>
        <taxon>Chordata</taxon>
        <taxon>Tunicata</taxon>
        <taxon>Ascidiacea</taxon>
        <taxon>Aplousobranchia</taxon>
        <taxon>Clavelinidae</taxon>
        <taxon>Clavelina</taxon>
    </lineage>
</organism>
<keyword evidence="6" id="KW-0325">Glycoprotein</keyword>
<keyword evidence="11" id="KW-1185">Reference proteome</keyword>
<dbReference type="InterPro" id="IPR008795">
    <property type="entry name" value="Prominin"/>
</dbReference>
<comment type="caution">
    <text evidence="10">The sequence shown here is derived from an EMBL/GenBank/DDBJ whole genome shotgun (WGS) entry which is preliminary data.</text>
</comment>
<feature type="region of interest" description="Disordered" evidence="7">
    <location>
        <begin position="841"/>
        <end position="860"/>
    </location>
</feature>
<dbReference type="PANTHER" id="PTHR22730:SF1">
    <property type="entry name" value="PROMININ-LIKE PROTEIN"/>
    <property type="match status" value="1"/>
</dbReference>
<evidence type="ECO:0008006" key="12">
    <source>
        <dbReference type="Google" id="ProtNLM"/>
    </source>
</evidence>
<evidence type="ECO:0000256" key="6">
    <source>
        <dbReference type="ARBA" id="ARBA00023180"/>
    </source>
</evidence>
<keyword evidence="4 8" id="KW-1133">Transmembrane helix</keyword>
<feature type="transmembrane region" description="Helical" evidence="8">
    <location>
        <begin position="768"/>
        <end position="787"/>
    </location>
</feature>
<feature type="transmembrane region" description="Helical" evidence="8">
    <location>
        <begin position="466"/>
        <end position="496"/>
    </location>
</feature>
<keyword evidence="9" id="KW-0732">Signal</keyword>
<dbReference type="EMBL" id="CAWYQH010000174">
    <property type="protein sequence ID" value="CAK8698581.1"/>
    <property type="molecule type" value="Genomic_DNA"/>
</dbReference>
<evidence type="ECO:0000313" key="11">
    <source>
        <dbReference type="Proteomes" id="UP001642483"/>
    </source>
</evidence>
<comment type="similarity">
    <text evidence="2">Belongs to the prominin family.</text>
</comment>
<dbReference type="PANTHER" id="PTHR22730">
    <property type="entry name" value="PROMININ PROM PROTEIN"/>
    <property type="match status" value="1"/>
</dbReference>
<feature type="chain" id="PRO_5046255624" description="Prominin-1-A" evidence="9">
    <location>
        <begin position="17"/>
        <end position="860"/>
    </location>
</feature>
<feature type="transmembrane region" description="Helical" evidence="8">
    <location>
        <begin position="94"/>
        <end position="123"/>
    </location>
</feature>
<evidence type="ECO:0000256" key="2">
    <source>
        <dbReference type="ARBA" id="ARBA00006058"/>
    </source>
</evidence>
<dbReference type="Pfam" id="PF05478">
    <property type="entry name" value="Prominin"/>
    <property type="match status" value="1"/>
</dbReference>
<keyword evidence="3 8" id="KW-0812">Transmembrane</keyword>
<feature type="transmembrane region" description="Helical" evidence="8">
    <location>
        <begin position="144"/>
        <end position="166"/>
    </location>
</feature>
<gene>
    <name evidence="10" type="ORF">CVLEPA_LOCUS32011</name>
</gene>
<reference evidence="10 11" key="1">
    <citation type="submission" date="2024-02" db="EMBL/GenBank/DDBJ databases">
        <authorList>
            <person name="Daric V."/>
            <person name="Darras S."/>
        </authorList>
    </citation>
    <scope>NUCLEOTIDE SEQUENCE [LARGE SCALE GENOMIC DNA]</scope>
</reference>
<feature type="compositionally biased region" description="Polar residues" evidence="7">
    <location>
        <begin position="850"/>
        <end position="860"/>
    </location>
</feature>